<evidence type="ECO:0000313" key="2">
    <source>
        <dbReference type="Proteomes" id="UP000006692"/>
    </source>
</evidence>
<dbReference type="EMBL" id="CP002585">
    <property type="protein sequence ID" value="AEA68352.1"/>
    <property type="molecule type" value="Genomic_DNA"/>
</dbReference>
<reference key="2">
    <citation type="submission" date="2011-03" db="EMBL/GenBank/DDBJ databases">
        <title>Complete Genome Sequence of a beneficial plant roots-associated bacterium Pseudomonas brassicacearum.</title>
        <authorList>
            <person name="Ortet P."/>
            <person name="Barakat M."/>
            <person name="Lalaouna D."/>
            <person name="Fochesato S."/>
            <person name="Barbe V."/>
            <person name="Santaella C."/>
            <person name="Heulin T."/>
            <person name="Achouak W."/>
        </authorList>
    </citation>
    <scope>NUCLEOTIDE SEQUENCE</scope>
    <source>
        <strain>NFM421</strain>
    </source>
</reference>
<sequence length="126" mass="14180">MTVPHHLPDVDDSVQIVGRRSPAELTTSASSIRGWQRCRTAHCRTRTGTLHRGRVRHKPRQHLTMREVSSHSLLLLISDGKPNDIDQHKGRYGVEDMSQAVTEAKLQGIYSFCFDYRSTGGQQAIS</sequence>
<dbReference type="HOGENOM" id="CLU_1979612_0_0_6"/>
<gene>
    <name evidence="1" type="ORF">PSEBR_cmegl48</name>
</gene>
<dbReference type="PANTHER" id="PTHR41248">
    <property type="entry name" value="NORD PROTEIN"/>
    <property type="match status" value="1"/>
</dbReference>
<dbReference type="AlphaFoldDB" id="F2KF46"/>
<name>F2KF46_PSEBN</name>
<dbReference type="KEGG" id="pba:PSEBR_cmegl48"/>
<dbReference type="STRING" id="994484.PSEBR_cmegl48"/>
<protein>
    <recommendedName>
        <fullName evidence="3">VWFA domain-containing protein</fullName>
    </recommendedName>
</protein>
<dbReference type="InterPro" id="IPR051928">
    <property type="entry name" value="NorD/CobT"/>
</dbReference>
<accession>F2KF46</accession>
<organism evidence="1 2">
    <name type="scientific">Pseudomonas brassicacearum (strain NFM421)</name>
    <dbReference type="NCBI Taxonomy" id="994484"/>
    <lineage>
        <taxon>Bacteria</taxon>
        <taxon>Pseudomonadati</taxon>
        <taxon>Pseudomonadota</taxon>
        <taxon>Gammaproteobacteria</taxon>
        <taxon>Pseudomonadales</taxon>
        <taxon>Pseudomonadaceae</taxon>
        <taxon>Pseudomonas</taxon>
    </lineage>
</organism>
<evidence type="ECO:0008006" key="3">
    <source>
        <dbReference type="Google" id="ProtNLM"/>
    </source>
</evidence>
<dbReference type="PANTHER" id="PTHR41248:SF1">
    <property type="entry name" value="NORD PROTEIN"/>
    <property type="match status" value="1"/>
</dbReference>
<reference evidence="1 2" key="1">
    <citation type="journal article" date="2011" name="J. Bacteriol.">
        <title>Complete genome sequence of a beneficial plant root-associated bacterium, Pseudomonas brassicacearum.</title>
        <authorList>
            <person name="Ortet P."/>
            <person name="Barakat M."/>
            <person name="Lalaouna D."/>
            <person name="Fochesato S."/>
            <person name="Barbe V."/>
            <person name="Vacherie B."/>
            <person name="Santaella C."/>
            <person name="Heulin T."/>
            <person name="Achouak W."/>
        </authorList>
    </citation>
    <scope>NUCLEOTIDE SEQUENCE [LARGE SCALE GENOMIC DNA]</scope>
    <source>
        <strain evidence="1 2">NFM421</strain>
    </source>
</reference>
<proteinExistence type="predicted"/>
<dbReference type="Proteomes" id="UP000006692">
    <property type="component" value="Chromosome"/>
</dbReference>
<evidence type="ECO:0000313" key="1">
    <source>
        <dbReference type="EMBL" id="AEA68352.1"/>
    </source>
</evidence>